<proteinExistence type="predicted"/>
<dbReference type="Proteomes" id="UP000010556">
    <property type="component" value="Unassembled WGS sequence"/>
</dbReference>
<sequence length="77" mass="8733">MRPLLRGFFLWPEEEEFPERGGGATRPREAWNCSSRLNILVKKNGMCAIADLRLAVRLYAVTDTTDIAPNQRVGTKQ</sequence>
<keyword evidence="1" id="KW-0675">Receptor</keyword>
<evidence type="ECO:0000313" key="2">
    <source>
        <dbReference type="Proteomes" id="UP000010556"/>
    </source>
</evidence>
<reference evidence="2" key="1">
    <citation type="journal article" date="2013" name="Science">
        <title>Comparative analysis of bat genomes provides insight into the evolution of flight and immunity.</title>
        <authorList>
            <person name="Zhang G."/>
            <person name="Cowled C."/>
            <person name="Shi Z."/>
            <person name="Huang Z."/>
            <person name="Bishop-Lilly K.A."/>
            <person name="Fang X."/>
            <person name="Wynne J.W."/>
            <person name="Xiong Z."/>
            <person name="Baker M.L."/>
            <person name="Zhao W."/>
            <person name="Tachedjian M."/>
            <person name="Zhu Y."/>
            <person name="Zhou P."/>
            <person name="Jiang X."/>
            <person name="Ng J."/>
            <person name="Yang L."/>
            <person name="Wu L."/>
            <person name="Xiao J."/>
            <person name="Feng Y."/>
            <person name="Chen Y."/>
            <person name="Sun X."/>
            <person name="Zhang Y."/>
            <person name="Marsh G.A."/>
            <person name="Crameri G."/>
            <person name="Broder C.C."/>
            <person name="Frey K.G."/>
            <person name="Wang L.F."/>
            <person name="Wang J."/>
        </authorList>
    </citation>
    <scope>NUCLEOTIDE SEQUENCE [LARGE SCALE GENOMIC DNA]</scope>
</reference>
<gene>
    <name evidence="1" type="ORF">MDA_GLEAN10014389</name>
</gene>
<protein>
    <submittedName>
        <fullName evidence="1">Activin receptor type-1B</fullName>
    </submittedName>
</protein>
<accession>L5LV83</accession>
<keyword evidence="2" id="KW-1185">Reference proteome</keyword>
<dbReference type="AlphaFoldDB" id="L5LV83"/>
<evidence type="ECO:0000313" key="1">
    <source>
        <dbReference type="EMBL" id="ELK29976.1"/>
    </source>
</evidence>
<dbReference type="EMBL" id="KB107558">
    <property type="protein sequence ID" value="ELK29976.1"/>
    <property type="molecule type" value="Genomic_DNA"/>
</dbReference>
<name>L5LV83_MYODS</name>
<organism evidence="1 2">
    <name type="scientific">Myotis davidii</name>
    <name type="common">David's myotis</name>
    <dbReference type="NCBI Taxonomy" id="225400"/>
    <lineage>
        <taxon>Eukaryota</taxon>
        <taxon>Metazoa</taxon>
        <taxon>Chordata</taxon>
        <taxon>Craniata</taxon>
        <taxon>Vertebrata</taxon>
        <taxon>Euteleostomi</taxon>
        <taxon>Mammalia</taxon>
        <taxon>Eutheria</taxon>
        <taxon>Laurasiatheria</taxon>
        <taxon>Chiroptera</taxon>
        <taxon>Yangochiroptera</taxon>
        <taxon>Vespertilionidae</taxon>
        <taxon>Myotis</taxon>
    </lineage>
</organism>